<dbReference type="PANTHER" id="PTHR11461:SF211">
    <property type="entry name" value="GH10112P-RELATED"/>
    <property type="match status" value="1"/>
</dbReference>
<dbReference type="InterPro" id="IPR023796">
    <property type="entry name" value="Serpin_dom"/>
</dbReference>
<feature type="domain" description="Serpin" evidence="2">
    <location>
        <begin position="20"/>
        <end position="162"/>
    </location>
</feature>
<name>A0A8J2P6Y4_9HEXA</name>
<keyword evidence="4" id="KW-1185">Reference proteome</keyword>
<protein>
    <recommendedName>
        <fullName evidence="2">Serpin domain-containing protein</fullName>
    </recommendedName>
</protein>
<dbReference type="AlphaFoldDB" id="A0A8J2P6Y4"/>
<evidence type="ECO:0000256" key="1">
    <source>
        <dbReference type="ARBA" id="ARBA00009500"/>
    </source>
</evidence>
<dbReference type="PANTHER" id="PTHR11461">
    <property type="entry name" value="SERINE PROTEASE INHIBITOR, SERPIN"/>
    <property type="match status" value="1"/>
</dbReference>
<reference evidence="3" key="1">
    <citation type="submission" date="2021-06" db="EMBL/GenBank/DDBJ databases">
        <authorList>
            <person name="Hodson N. C."/>
            <person name="Mongue J. A."/>
            <person name="Jaron S. K."/>
        </authorList>
    </citation>
    <scope>NUCLEOTIDE SEQUENCE</scope>
</reference>
<sequence>MTHDYKKINNAAAVHVVAEANSRLSATMLAVLREEYPGNLIFSPFSLSTVVAMAHLGARGSTAAEIASAFNFPRDNSVLIRGYSQVLTSLQGTAHAYTLATANRLYSQTGFSLRKEFSDSIQRAFGAEVLQLNFSNSVASAAEINTWIEDTTKGHIKELIPTS</sequence>
<comment type="similarity">
    <text evidence="1">Belongs to the serpin family.</text>
</comment>
<dbReference type="Proteomes" id="UP000708208">
    <property type="component" value="Unassembled WGS sequence"/>
</dbReference>
<dbReference type="InterPro" id="IPR000215">
    <property type="entry name" value="Serpin_fam"/>
</dbReference>
<dbReference type="OrthoDB" id="671595at2759"/>
<dbReference type="Pfam" id="PF00079">
    <property type="entry name" value="Serpin"/>
    <property type="match status" value="1"/>
</dbReference>
<evidence type="ECO:0000259" key="2">
    <source>
        <dbReference type="Pfam" id="PF00079"/>
    </source>
</evidence>
<proteinExistence type="inferred from homology"/>
<dbReference type="EMBL" id="CAJVCH010262833">
    <property type="protein sequence ID" value="CAG7734105.1"/>
    <property type="molecule type" value="Genomic_DNA"/>
</dbReference>
<gene>
    <name evidence="3" type="ORF">AFUS01_LOCUS22509</name>
</gene>
<dbReference type="GO" id="GO:0004867">
    <property type="term" value="F:serine-type endopeptidase inhibitor activity"/>
    <property type="evidence" value="ECO:0007669"/>
    <property type="project" value="InterPro"/>
</dbReference>
<accession>A0A8J2P6Y4</accession>
<comment type="caution">
    <text evidence="3">The sequence shown here is derived from an EMBL/GenBank/DDBJ whole genome shotgun (WGS) entry which is preliminary data.</text>
</comment>
<dbReference type="CDD" id="cd00172">
    <property type="entry name" value="serpin"/>
    <property type="match status" value="1"/>
</dbReference>
<evidence type="ECO:0000313" key="4">
    <source>
        <dbReference type="Proteomes" id="UP000708208"/>
    </source>
</evidence>
<evidence type="ECO:0000313" key="3">
    <source>
        <dbReference type="EMBL" id="CAG7734105.1"/>
    </source>
</evidence>
<organism evidence="3 4">
    <name type="scientific">Allacma fusca</name>
    <dbReference type="NCBI Taxonomy" id="39272"/>
    <lineage>
        <taxon>Eukaryota</taxon>
        <taxon>Metazoa</taxon>
        <taxon>Ecdysozoa</taxon>
        <taxon>Arthropoda</taxon>
        <taxon>Hexapoda</taxon>
        <taxon>Collembola</taxon>
        <taxon>Symphypleona</taxon>
        <taxon>Sminthuridae</taxon>
        <taxon>Allacma</taxon>
    </lineage>
</organism>
<dbReference type="GO" id="GO:0005615">
    <property type="term" value="C:extracellular space"/>
    <property type="evidence" value="ECO:0007669"/>
    <property type="project" value="InterPro"/>
</dbReference>